<evidence type="ECO:0008006" key="2">
    <source>
        <dbReference type="Google" id="ProtNLM"/>
    </source>
</evidence>
<dbReference type="RefSeq" id="WP_156627240.1">
    <property type="nucleotide sequence ID" value="NZ_CACRTO010000041.1"/>
</dbReference>
<reference evidence="1" key="1">
    <citation type="submission" date="2019-11" db="EMBL/GenBank/DDBJ databases">
        <authorList>
            <person name="Feng L."/>
        </authorList>
    </citation>
    <scope>NUCLEOTIDE SEQUENCE</scope>
    <source>
        <strain evidence="1">CTertiumLFYP3</strain>
    </source>
</reference>
<proteinExistence type="predicted"/>
<gene>
    <name evidence="1" type="ORF">CTLFYP3_02795</name>
</gene>
<dbReference type="EMBL" id="CACRTO010000041">
    <property type="protein sequence ID" value="VYU54363.1"/>
    <property type="molecule type" value="Genomic_DNA"/>
</dbReference>
<name>A0A6N3FS55_9CLOT</name>
<organism evidence="1">
    <name type="scientific">Clostridium tertium</name>
    <dbReference type="NCBI Taxonomy" id="1559"/>
    <lineage>
        <taxon>Bacteria</taxon>
        <taxon>Bacillati</taxon>
        <taxon>Bacillota</taxon>
        <taxon>Clostridia</taxon>
        <taxon>Eubacteriales</taxon>
        <taxon>Clostridiaceae</taxon>
        <taxon>Clostridium</taxon>
    </lineage>
</organism>
<sequence length="278" mass="33703">MEYKIYTTVCDIIDYLYEEKKEEYKKFYIKIIPKEMKRIHGRYTYNRNLIEIFNLSRPYNHIITTILHEVAHHIDYINRGTSDHKKEFYDVFYNLIIGALELNIISKKDIITETDSLDKDRLEKYFGSIRNWEVKEVEYKKDIKIIKVSNSYKLKDYLQINGYKYSKLEQVWFKEMKVGTIYEEIELLKRLTDSENIKVIDRNDLEIEAIYYIAVLNSYNHREILKENGYIYNGYGIEKKSWNKKIKANELEKEKELLNKLDGVKFKIINKKNKTYTR</sequence>
<evidence type="ECO:0000313" key="1">
    <source>
        <dbReference type="EMBL" id="VYU54363.1"/>
    </source>
</evidence>
<protein>
    <recommendedName>
        <fullName evidence="2">SprT-like family protein</fullName>
    </recommendedName>
</protein>
<dbReference type="AlphaFoldDB" id="A0A6N3FS55"/>
<accession>A0A6N3FS55</accession>